<evidence type="ECO:0000259" key="2">
    <source>
        <dbReference type="Pfam" id="PF01617"/>
    </source>
</evidence>
<evidence type="ECO:0000313" key="3">
    <source>
        <dbReference type="EMBL" id="ABO36247.1"/>
    </source>
</evidence>
<organism evidence="3">
    <name type="scientific">Ehrlichia ewingii</name>
    <dbReference type="NCBI Taxonomy" id="947"/>
    <lineage>
        <taxon>Bacteria</taxon>
        <taxon>Pseudomonadati</taxon>
        <taxon>Pseudomonadota</taxon>
        <taxon>Alphaproteobacteria</taxon>
        <taxon>Rickettsiales</taxon>
        <taxon>Anaplasmataceae</taxon>
        <taxon>Ehrlichia</taxon>
    </lineage>
</organism>
<dbReference type="Pfam" id="PF01617">
    <property type="entry name" value="Surface_Ag_2"/>
    <property type="match status" value="1"/>
</dbReference>
<feature type="chain" id="PRO_5002768824" evidence="1">
    <location>
        <begin position="27"/>
        <end position="284"/>
    </location>
</feature>
<evidence type="ECO:0000256" key="1">
    <source>
        <dbReference type="SAM" id="SignalP"/>
    </source>
</evidence>
<protein>
    <submittedName>
        <fullName evidence="3">Omp-1-7</fullName>
    </submittedName>
</protein>
<gene>
    <name evidence="3" type="primary">omp17</name>
</gene>
<reference evidence="3" key="1">
    <citation type="journal article" date="2008" name="Clin. Vaccine Immunol.">
        <title>Identification of 19 polymorphic major outer membrane protein genes and their immunogenic peptides in Ehrlichia ewingii for use in a serodiagnostic assay.</title>
        <authorList>
            <person name="Zhang C."/>
            <person name="Xiong Q."/>
            <person name="Kikuchi T."/>
            <person name="Rikihisa Y."/>
        </authorList>
    </citation>
    <scope>NUCLEOTIDE SEQUENCE</scope>
</reference>
<accession>B1N6B0</accession>
<sequence length="284" mass="31740">MSNKKKFTIGTVLVSLLAFLPTYSFSAPISNNSEDNIFGLYIAGQYRPGVSHFSGFGVTETNFATQKLMRVKKDSKEGLPNILKSKDNFTEPYVAKFQDNAVSFSGAIGYSYPEGLRLEIEGSYETFDVKDPKDCSVKDAFRHLALVRELDTGLSMPKEKKYTVMRNNGLSIASILINGCYDFDFDNLIVSPYVCLGIGEDFIEFFDVLHIKFAYQGKLGISYELSPRINVFADGYYHKVIGNQFKNLNVNHVVELDDFPKVTSAVATLNVGYFGGEVGVRFIF</sequence>
<dbReference type="Gene3D" id="2.40.160.20">
    <property type="match status" value="1"/>
</dbReference>
<dbReference type="InterPro" id="IPR002566">
    <property type="entry name" value="Msp4_OMP-like"/>
</dbReference>
<proteinExistence type="predicted"/>
<feature type="signal peptide" evidence="1">
    <location>
        <begin position="1"/>
        <end position="26"/>
    </location>
</feature>
<dbReference type="InterPro" id="IPR011250">
    <property type="entry name" value="OMP/PagP_B-barrel"/>
</dbReference>
<dbReference type="SUPFAM" id="SSF56925">
    <property type="entry name" value="OMPA-like"/>
    <property type="match status" value="1"/>
</dbReference>
<dbReference type="AlphaFoldDB" id="B1N6B0"/>
<name>B1N6B0_9RICK</name>
<dbReference type="EMBL" id="EF116932">
    <property type="protein sequence ID" value="ABO36247.1"/>
    <property type="molecule type" value="Genomic_DNA"/>
</dbReference>
<keyword evidence="1" id="KW-0732">Signal</keyword>
<feature type="domain" description="Msp4/OMP-like" evidence="2">
    <location>
        <begin position="39"/>
        <end position="284"/>
    </location>
</feature>